<dbReference type="AlphaFoldDB" id="A0A8J5KAQ2"/>
<dbReference type="InterPro" id="IPR056708">
    <property type="entry name" value="DUF7806"/>
</dbReference>
<feature type="region of interest" description="Disordered" evidence="2">
    <location>
        <begin position="1"/>
        <end position="42"/>
    </location>
</feature>
<keyword evidence="5" id="KW-1185">Reference proteome</keyword>
<organism evidence="4 5">
    <name type="scientific">Zingiber officinale</name>
    <name type="common">Ginger</name>
    <name type="synonym">Amomum zingiber</name>
    <dbReference type="NCBI Taxonomy" id="94328"/>
    <lineage>
        <taxon>Eukaryota</taxon>
        <taxon>Viridiplantae</taxon>
        <taxon>Streptophyta</taxon>
        <taxon>Embryophyta</taxon>
        <taxon>Tracheophyta</taxon>
        <taxon>Spermatophyta</taxon>
        <taxon>Magnoliopsida</taxon>
        <taxon>Liliopsida</taxon>
        <taxon>Zingiberales</taxon>
        <taxon>Zingiberaceae</taxon>
        <taxon>Zingiber</taxon>
    </lineage>
</organism>
<evidence type="ECO:0000259" key="3">
    <source>
        <dbReference type="Pfam" id="PF25091"/>
    </source>
</evidence>
<comment type="caution">
    <text evidence="4">The sequence shown here is derived from an EMBL/GenBank/DDBJ whole genome shotgun (WGS) entry which is preliminary data.</text>
</comment>
<dbReference type="Pfam" id="PF25091">
    <property type="entry name" value="DUF7806"/>
    <property type="match status" value="1"/>
</dbReference>
<feature type="domain" description="DUF7806" evidence="3">
    <location>
        <begin position="324"/>
        <end position="416"/>
    </location>
</feature>
<dbReference type="EMBL" id="JACMSC010000018">
    <property type="protein sequence ID" value="KAG6475501.1"/>
    <property type="molecule type" value="Genomic_DNA"/>
</dbReference>
<protein>
    <recommendedName>
        <fullName evidence="3">DUF7806 domain-containing protein</fullName>
    </recommendedName>
</protein>
<evidence type="ECO:0000256" key="2">
    <source>
        <dbReference type="SAM" id="MobiDB-lite"/>
    </source>
</evidence>
<dbReference type="PANTHER" id="PTHR35489">
    <property type="entry name" value="TITAN9"/>
    <property type="match status" value="1"/>
</dbReference>
<feature type="region of interest" description="Disordered" evidence="2">
    <location>
        <begin position="64"/>
        <end position="95"/>
    </location>
</feature>
<dbReference type="PANTHER" id="PTHR35489:SF2">
    <property type="entry name" value="TITAN9"/>
    <property type="match status" value="1"/>
</dbReference>
<accession>A0A8J5KAQ2</accession>
<sequence length="422" mass="48241">MSHPNRSFTSSNSRKDKELKRPAFSSLKRLNEIGHEPPMDLGKGKNAICRPLIIIRERRRAHLVNDENDKDDEEEEGGEPEEHHHLPLSAPPPTKLGIEAMAANRASPCDIRWKWGTSCISSGAFDIHKFIYANWRLPAILLHDLTGKFASGGINMMESLNFKLYEKYKNLKKRKISDEEEWTHARDAELRSYQSVVGDLIEQLNKENKGLHQNLYAFQEKYAECKKLLLEEGKRSKELSDEVEKLQNLVLKRNDTSDTLLITSPSTNSRIRSQVITKGPQGQRLPESYQEIVTQNKVGANMQENSGRYFASSGTIDNGSEACSNFVFQTLMRFLVGMDFYVDNQIESLSILVVHKTSGYTFTLTWIQHENDEGEWMYHVTSLGTLESVALDWMKEDIMFSAAMCCDFFERVSLIIGRQCSF</sequence>
<name>A0A8J5KAQ2_ZINOF</name>
<feature type="compositionally biased region" description="Polar residues" evidence="2">
    <location>
        <begin position="1"/>
        <end position="12"/>
    </location>
</feature>
<reference evidence="4 5" key="1">
    <citation type="submission" date="2020-08" db="EMBL/GenBank/DDBJ databases">
        <title>Plant Genome Project.</title>
        <authorList>
            <person name="Zhang R.-G."/>
        </authorList>
    </citation>
    <scope>NUCLEOTIDE SEQUENCE [LARGE SCALE GENOMIC DNA]</scope>
    <source>
        <tissue evidence="4">Rhizome</tissue>
    </source>
</reference>
<proteinExistence type="predicted"/>
<keyword evidence="1" id="KW-0175">Coiled coil</keyword>
<evidence type="ECO:0000256" key="1">
    <source>
        <dbReference type="SAM" id="Coils"/>
    </source>
</evidence>
<evidence type="ECO:0000313" key="5">
    <source>
        <dbReference type="Proteomes" id="UP000734854"/>
    </source>
</evidence>
<evidence type="ECO:0000313" key="4">
    <source>
        <dbReference type="EMBL" id="KAG6475501.1"/>
    </source>
</evidence>
<feature type="compositionally biased region" description="Basic and acidic residues" evidence="2">
    <location>
        <begin position="29"/>
        <end position="38"/>
    </location>
</feature>
<feature type="coiled-coil region" evidence="1">
    <location>
        <begin position="201"/>
        <end position="249"/>
    </location>
</feature>
<dbReference type="GO" id="GO:0003006">
    <property type="term" value="P:developmental process involved in reproduction"/>
    <property type="evidence" value="ECO:0007669"/>
    <property type="project" value="TreeGrafter"/>
</dbReference>
<feature type="compositionally biased region" description="Acidic residues" evidence="2">
    <location>
        <begin position="66"/>
        <end position="79"/>
    </location>
</feature>
<dbReference type="Proteomes" id="UP000734854">
    <property type="component" value="Unassembled WGS sequence"/>
</dbReference>
<gene>
    <name evidence="4" type="ORF">ZIOFF_064723</name>
</gene>